<comment type="caution">
    <text evidence="1">The sequence shown here is derived from an EMBL/GenBank/DDBJ whole genome shotgun (WGS) entry which is preliminary data.</text>
</comment>
<dbReference type="EMBL" id="MEZV01000013">
    <property type="protein sequence ID" value="OGD67557.1"/>
    <property type="molecule type" value="Genomic_DNA"/>
</dbReference>
<sequence length="535" mass="62944">MEIMPQITEQFEKINTQNTKEHENATERNLDEFDSDKYLKEIIKNEMATRIRTNSRYLKESDRELIDEQTPGKEIEIKKSFLGFDYIKNYLLFGEILDTVIENGILGTVKKKWQVILDKLKGKLDQLAPETREVITSSIREMFEEKKIIDEYLEKTSPDELFSEIIGDGKQYKLKGKIYAKTFGSILAIYLPNGDDLGKVYFKKGKLSKDEKLEIVNLGGYATIRFLKSINQDVDMVCFSNEPTMIYRSTLLHEIYHGIFHRFFDPSMEPTDEKNTEDSLNSNKILDSVFRTWIDDFKNEFCSQIQSSLMHYDNYSKSYYSKDKDFAKLFDEHVNDLLKKGEHSFYDYPDQTKIGIMARLKKLSPDIDERQLHSMYQDYAKKYYEYVANKIDSIKTVFAGLPFSCTRYDFLNLLRFESIEKWPRLIRILESIGENYPALIQIINNRYSKSFMEKAQTLGSSSEDFITKAWNFDWETIIEIMKEKKLQRGEFSESEKMDMGKLDKISRAFMLLYWVNDTSDKCASFFSHNKNISVN</sequence>
<proteinExistence type="predicted"/>
<accession>A0A1F5EJG9</accession>
<gene>
    <name evidence="1" type="ORF">A3F08_00825</name>
</gene>
<dbReference type="AlphaFoldDB" id="A0A1F5EJG9"/>
<evidence type="ECO:0000313" key="2">
    <source>
        <dbReference type="Proteomes" id="UP000176451"/>
    </source>
</evidence>
<dbReference type="Proteomes" id="UP000176451">
    <property type="component" value="Unassembled WGS sequence"/>
</dbReference>
<dbReference type="STRING" id="1797469.A3F08_00825"/>
<protein>
    <submittedName>
        <fullName evidence="1">Uncharacterized protein</fullName>
    </submittedName>
</protein>
<organism evidence="1 2">
    <name type="scientific">Candidatus Berkelbacteria bacterium RIFCSPHIGHO2_12_FULL_36_9</name>
    <dbReference type="NCBI Taxonomy" id="1797469"/>
    <lineage>
        <taxon>Bacteria</taxon>
        <taxon>Candidatus Berkelbacteria</taxon>
    </lineage>
</organism>
<evidence type="ECO:0000313" key="1">
    <source>
        <dbReference type="EMBL" id="OGD67557.1"/>
    </source>
</evidence>
<name>A0A1F5EJG9_9BACT</name>
<reference evidence="1 2" key="1">
    <citation type="journal article" date="2016" name="Nat. Commun.">
        <title>Thousands of microbial genomes shed light on interconnected biogeochemical processes in an aquifer system.</title>
        <authorList>
            <person name="Anantharaman K."/>
            <person name="Brown C.T."/>
            <person name="Hug L.A."/>
            <person name="Sharon I."/>
            <person name="Castelle C.J."/>
            <person name="Probst A.J."/>
            <person name="Thomas B.C."/>
            <person name="Singh A."/>
            <person name="Wilkins M.J."/>
            <person name="Karaoz U."/>
            <person name="Brodie E.L."/>
            <person name="Williams K.H."/>
            <person name="Hubbard S.S."/>
            <person name="Banfield J.F."/>
        </authorList>
    </citation>
    <scope>NUCLEOTIDE SEQUENCE [LARGE SCALE GENOMIC DNA]</scope>
</reference>